<feature type="compositionally biased region" description="Basic and acidic residues" evidence="5">
    <location>
        <begin position="227"/>
        <end position="238"/>
    </location>
</feature>
<keyword evidence="8" id="KW-1185">Reference proteome</keyword>
<dbReference type="InterPro" id="IPR011011">
    <property type="entry name" value="Znf_FYVE_PHD"/>
</dbReference>
<comment type="caution">
    <text evidence="7">The sequence shown here is derived from an EMBL/GenBank/DDBJ whole genome shotgun (WGS) entry which is preliminary data.</text>
</comment>
<accession>A0A2P6VCF1</accession>
<dbReference type="EMBL" id="LHPF02000013">
    <property type="protein sequence ID" value="PSC71754.1"/>
    <property type="molecule type" value="Genomic_DNA"/>
</dbReference>
<dbReference type="SUPFAM" id="SSF57903">
    <property type="entry name" value="FYVE/PHD zinc finger"/>
    <property type="match status" value="1"/>
</dbReference>
<organism evidence="7 8">
    <name type="scientific">Micractinium conductrix</name>
    <dbReference type="NCBI Taxonomy" id="554055"/>
    <lineage>
        <taxon>Eukaryota</taxon>
        <taxon>Viridiplantae</taxon>
        <taxon>Chlorophyta</taxon>
        <taxon>core chlorophytes</taxon>
        <taxon>Trebouxiophyceae</taxon>
        <taxon>Chlorellales</taxon>
        <taxon>Chlorellaceae</taxon>
        <taxon>Chlorella clade</taxon>
        <taxon>Micractinium</taxon>
    </lineage>
</organism>
<feature type="region of interest" description="Disordered" evidence="5">
    <location>
        <begin position="63"/>
        <end position="166"/>
    </location>
</feature>
<keyword evidence="1" id="KW-0479">Metal-binding</keyword>
<dbReference type="Gene3D" id="3.30.40.10">
    <property type="entry name" value="Zinc/RING finger domain, C3HC4 (zinc finger)"/>
    <property type="match status" value="1"/>
</dbReference>
<gene>
    <name evidence="7" type="ORF">C2E20_4986</name>
</gene>
<evidence type="ECO:0000256" key="5">
    <source>
        <dbReference type="SAM" id="MobiDB-lite"/>
    </source>
</evidence>
<dbReference type="OrthoDB" id="515619at2759"/>
<dbReference type="PANTHER" id="PTHR24330">
    <property type="entry name" value="HOMEOBOX PROTEIN BARH-LIKE"/>
    <property type="match status" value="1"/>
</dbReference>
<reference evidence="7 8" key="1">
    <citation type="journal article" date="2018" name="Plant J.">
        <title>Genome sequences of Chlorella sorokiniana UTEX 1602 and Micractinium conductrix SAG 241.80: implications to maltose excretion by a green alga.</title>
        <authorList>
            <person name="Arriola M.B."/>
            <person name="Velmurugan N."/>
            <person name="Zhang Y."/>
            <person name="Plunkett M.H."/>
            <person name="Hondzo H."/>
            <person name="Barney B.M."/>
        </authorList>
    </citation>
    <scope>NUCLEOTIDE SEQUENCE [LARGE SCALE GENOMIC DNA]</scope>
    <source>
        <strain evidence="7 8">SAG 241.80</strain>
    </source>
</reference>
<evidence type="ECO:0000256" key="2">
    <source>
        <dbReference type="ARBA" id="ARBA00022771"/>
    </source>
</evidence>
<evidence type="ECO:0000313" key="7">
    <source>
        <dbReference type="EMBL" id="PSC71754.1"/>
    </source>
</evidence>
<sequence>MADDFFCEVCGDTGGALSLVLCENVEHGCPAGVHLYCCVPLRTELPTEDWYCSQCMAQRSQAALSRSKREAAPTAARKQRKRQRREAQQQQQQRAEPQKQQQQQQPAERQQQQSQQQEGVRQQDAPPPAGAHAPTGNGAAATPATPAAEPGVAMQPRRSGLAASLARSSSKALAPASRAAAAAAGAPRQPGAAGAARPAAGAAPAPPAAAHPVASSDVFSSLFASLQREDEASQEQRRQQGRVLDGTSRSMVRALAEREERRRAVAAQFALEACRGPGRLWQGSLCLPLAQEAGVWQAGGLECFGIPGNPLSGAAASHLVVLAREATAGRQHAPRLLSMDELGIRQDAAHEEAAFVLALSPADPAAVGQWAALWDVLHNQRQAVGIHLPAAAAAQAAAALRGGGGDIAGDAGGAAGLFLALVPNVLDRQSQSLLGLLAVPMQVLARAPAGGAPQRSCLRRPAPAGGAAFGSEPVQKRLRGVGWADDGREDKLTSPEAASLELAVGAHYATPQRRTVQATRPARLPSIHATVHSFTGGQASPPGHLAGLHVAVVGFDCRHENMRSLLGDLQALGASTYANKANLAHVLVVHPLLLQRGLDDSSCFPLGLSHMLATSGVHAYADSSLTVLYHLVRHKRRLHGAEWREAAWKPVFPDGLCVVLDAPALVAMQPAALASLLSHVRQLAAAAEAPHCVFAVAAPPADLAGLQAAATAGHAHAAENWRLWQAASGLARELGDREMEARPHPEGPPAVVQHALVMARNAAPWCRLVYLCSGSQEVLRHADARDTILCGSSEDCLGFLRARLDHRQRAQQRQQQAAGQRQAQQAQAQHMQQAQQAQQQQRPPLPQPQHP</sequence>
<keyword evidence="2 4" id="KW-0863">Zinc-finger</keyword>
<evidence type="ECO:0000256" key="4">
    <source>
        <dbReference type="PROSITE-ProRule" id="PRU00146"/>
    </source>
</evidence>
<keyword evidence="3" id="KW-0862">Zinc</keyword>
<feature type="region of interest" description="Disordered" evidence="5">
    <location>
        <begin position="810"/>
        <end position="851"/>
    </location>
</feature>
<evidence type="ECO:0000313" key="8">
    <source>
        <dbReference type="Proteomes" id="UP000239649"/>
    </source>
</evidence>
<evidence type="ECO:0000256" key="3">
    <source>
        <dbReference type="ARBA" id="ARBA00022833"/>
    </source>
</evidence>
<feature type="domain" description="PHD-type" evidence="6">
    <location>
        <begin position="4"/>
        <end position="58"/>
    </location>
</feature>
<feature type="region of interest" description="Disordered" evidence="5">
    <location>
        <begin position="184"/>
        <end position="212"/>
    </location>
</feature>
<dbReference type="PANTHER" id="PTHR24330:SF19">
    <property type="entry name" value="MEDIATOR OF RNA POLYMERASE II TRANSCRIPTION SUBUNIT 29"/>
    <property type="match status" value="1"/>
</dbReference>
<dbReference type="AlphaFoldDB" id="A0A2P6VCF1"/>
<dbReference type="PROSITE" id="PS50016">
    <property type="entry name" value="ZF_PHD_2"/>
    <property type="match status" value="1"/>
</dbReference>
<name>A0A2P6VCF1_9CHLO</name>
<dbReference type="InterPro" id="IPR001965">
    <property type="entry name" value="Znf_PHD"/>
</dbReference>
<dbReference type="Proteomes" id="UP000239649">
    <property type="component" value="Unassembled WGS sequence"/>
</dbReference>
<protein>
    <submittedName>
        <fullName evidence="7">Bromodomain adjacent to zinc finger domain 1A</fullName>
    </submittedName>
</protein>
<feature type="compositionally biased region" description="Low complexity" evidence="5">
    <location>
        <begin position="184"/>
        <end position="203"/>
    </location>
</feature>
<dbReference type="InterPro" id="IPR019787">
    <property type="entry name" value="Znf_PHD-finger"/>
</dbReference>
<evidence type="ECO:0000259" key="6">
    <source>
        <dbReference type="PROSITE" id="PS50016"/>
    </source>
</evidence>
<feature type="compositionally biased region" description="Low complexity" evidence="5">
    <location>
        <begin position="811"/>
        <end position="842"/>
    </location>
</feature>
<dbReference type="InterPro" id="IPR052145">
    <property type="entry name" value="Mediator/Homeobox_domain"/>
</dbReference>
<evidence type="ECO:0000256" key="1">
    <source>
        <dbReference type="ARBA" id="ARBA00022723"/>
    </source>
</evidence>
<feature type="region of interest" description="Disordered" evidence="5">
    <location>
        <begin position="227"/>
        <end position="246"/>
    </location>
</feature>
<proteinExistence type="predicted"/>
<dbReference type="SMART" id="SM00249">
    <property type="entry name" value="PHD"/>
    <property type="match status" value="1"/>
</dbReference>
<dbReference type="InterPro" id="IPR013083">
    <property type="entry name" value="Znf_RING/FYVE/PHD"/>
</dbReference>
<feature type="compositionally biased region" description="Low complexity" evidence="5">
    <location>
        <begin position="130"/>
        <end position="166"/>
    </location>
</feature>
<dbReference type="GO" id="GO:0008270">
    <property type="term" value="F:zinc ion binding"/>
    <property type="evidence" value="ECO:0007669"/>
    <property type="project" value="UniProtKB-KW"/>
</dbReference>
<feature type="compositionally biased region" description="Low complexity" evidence="5">
    <location>
        <begin position="88"/>
        <end position="123"/>
    </location>
</feature>
<feature type="region of interest" description="Disordered" evidence="5">
    <location>
        <begin position="451"/>
        <end position="471"/>
    </location>
</feature>